<keyword evidence="2" id="KW-1185">Reference proteome</keyword>
<sequence>MDDGGIYEAPRQVEDVGDCHFYHVMDLPGFGVVGGEWDLRGREHAYLGGEPLRGRRVLELGTASGALCRFMDEQGAEVVGFDLSPEHSWDMVPFAKFDVDALIASSREHIRRLNNAWWLVHRLFNLRARLVHGTAHHIPAEIGPVDVSTACAILLHLRDPFGALANAARLTRETMIVADVHPEQPEGAGLGSAVPRHARSPIPGAVYLLPNPVCEDPAGAFAWWSLPPEAIGQFLGVLGFEDQSVTDSFQIFQGKPTRMYTVVGRRTRPLR</sequence>
<keyword evidence="1" id="KW-0489">Methyltransferase</keyword>
<dbReference type="RefSeq" id="WP_197446540.1">
    <property type="nucleotide sequence ID" value="NZ_CP036426.1"/>
</dbReference>
<dbReference type="AlphaFoldDB" id="A0A518HCR6"/>
<evidence type="ECO:0000313" key="2">
    <source>
        <dbReference type="Proteomes" id="UP000317835"/>
    </source>
</evidence>
<dbReference type="Proteomes" id="UP000317835">
    <property type="component" value="Chromosome"/>
</dbReference>
<dbReference type="KEGG" id="tpla:ElP_66020"/>
<dbReference type="Pfam" id="PF13489">
    <property type="entry name" value="Methyltransf_23"/>
    <property type="match status" value="1"/>
</dbReference>
<reference evidence="1 2" key="1">
    <citation type="submission" date="2019-02" db="EMBL/GenBank/DDBJ databases">
        <title>Deep-cultivation of Planctomycetes and their phenomic and genomic characterization uncovers novel biology.</title>
        <authorList>
            <person name="Wiegand S."/>
            <person name="Jogler M."/>
            <person name="Boedeker C."/>
            <person name="Pinto D."/>
            <person name="Vollmers J."/>
            <person name="Rivas-Marin E."/>
            <person name="Kohn T."/>
            <person name="Peeters S.H."/>
            <person name="Heuer A."/>
            <person name="Rast P."/>
            <person name="Oberbeckmann S."/>
            <person name="Bunk B."/>
            <person name="Jeske O."/>
            <person name="Meyerdierks A."/>
            <person name="Storesund J.E."/>
            <person name="Kallscheuer N."/>
            <person name="Luecker S."/>
            <person name="Lage O.M."/>
            <person name="Pohl T."/>
            <person name="Merkel B.J."/>
            <person name="Hornburger P."/>
            <person name="Mueller R.-W."/>
            <person name="Bruemmer F."/>
            <person name="Labrenz M."/>
            <person name="Spormann A.M."/>
            <person name="Op den Camp H."/>
            <person name="Overmann J."/>
            <person name="Amann R."/>
            <person name="Jetten M.S.M."/>
            <person name="Mascher T."/>
            <person name="Medema M.H."/>
            <person name="Devos D.P."/>
            <person name="Kaster A.-K."/>
            <person name="Ovreas L."/>
            <person name="Rohde M."/>
            <person name="Galperin M.Y."/>
            <person name="Jogler C."/>
        </authorList>
    </citation>
    <scope>NUCLEOTIDE SEQUENCE [LARGE SCALE GENOMIC DNA]</scope>
    <source>
        <strain evidence="1 2">ElP</strain>
    </source>
</reference>
<dbReference type="Gene3D" id="3.40.50.150">
    <property type="entry name" value="Vaccinia Virus protein VP39"/>
    <property type="match status" value="1"/>
</dbReference>
<dbReference type="GO" id="GO:0008168">
    <property type="term" value="F:methyltransferase activity"/>
    <property type="evidence" value="ECO:0007669"/>
    <property type="project" value="UniProtKB-KW"/>
</dbReference>
<organism evidence="1 2">
    <name type="scientific">Tautonia plasticadhaerens</name>
    <dbReference type="NCBI Taxonomy" id="2527974"/>
    <lineage>
        <taxon>Bacteria</taxon>
        <taxon>Pseudomonadati</taxon>
        <taxon>Planctomycetota</taxon>
        <taxon>Planctomycetia</taxon>
        <taxon>Isosphaerales</taxon>
        <taxon>Isosphaeraceae</taxon>
        <taxon>Tautonia</taxon>
    </lineage>
</organism>
<dbReference type="SUPFAM" id="SSF53335">
    <property type="entry name" value="S-adenosyl-L-methionine-dependent methyltransferases"/>
    <property type="match status" value="1"/>
</dbReference>
<keyword evidence="1" id="KW-0808">Transferase</keyword>
<dbReference type="InterPro" id="IPR029063">
    <property type="entry name" value="SAM-dependent_MTases_sf"/>
</dbReference>
<evidence type="ECO:0000313" key="1">
    <source>
        <dbReference type="EMBL" id="QDV38647.1"/>
    </source>
</evidence>
<proteinExistence type="predicted"/>
<dbReference type="EMBL" id="CP036426">
    <property type="protein sequence ID" value="QDV38647.1"/>
    <property type="molecule type" value="Genomic_DNA"/>
</dbReference>
<protein>
    <submittedName>
        <fullName evidence="1">Methyltransferase domain protein</fullName>
    </submittedName>
</protein>
<name>A0A518HCR6_9BACT</name>
<dbReference type="GO" id="GO:0032259">
    <property type="term" value="P:methylation"/>
    <property type="evidence" value="ECO:0007669"/>
    <property type="project" value="UniProtKB-KW"/>
</dbReference>
<accession>A0A518HCR6</accession>
<gene>
    <name evidence="1" type="ORF">ElP_66020</name>
</gene>